<accession>A0A397IEU7</accession>
<dbReference type="GO" id="GO:0016020">
    <property type="term" value="C:membrane"/>
    <property type="evidence" value="ECO:0007669"/>
    <property type="project" value="UniProtKB-SubCell"/>
</dbReference>
<reference evidence="8 9" key="1">
    <citation type="submission" date="2018-08" db="EMBL/GenBank/DDBJ databases">
        <title>Draft genome sequences of two Aspergillus turcosus clinical strains isolated from bronchoalveolar lavage fluid: one azole-susceptible and the other azole-resistant.</title>
        <authorList>
            <person name="Parent-Michaud M."/>
            <person name="Dufresne P.J."/>
            <person name="Fournier E."/>
            <person name="Martineau C."/>
            <person name="Moreira S."/>
            <person name="Perkins V."/>
            <person name="De Repentigny L."/>
            <person name="Dufresne S.F."/>
        </authorList>
    </citation>
    <scope>NUCLEOTIDE SEQUENCE [LARGE SCALE GENOMIC DNA]</scope>
    <source>
        <strain evidence="8">HMR AF 1038</strain>
    </source>
</reference>
<evidence type="ECO:0000256" key="1">
    <source>
        <dbReference type="ARBA" id="ARBA00004141"/>
    </source>
</evidence>
<keyword evidence="3 6" id="KW-1133">Transmembrane helix</keyword>
<evidence type="ECO:0000256" key="4">
    <source>
        <dbReference type="ARBA" id="ARBA00023136"/>
    </source>
</evidence>
<feature type="transmembrane region" description="Helical" evidence="6">
    <location>
        <begin position="141"/>
        <end position="158"/>
    </location>
</feature>
<dbReference type="PANTHER" id="PTHR33048">
    <property type="entry name" value="PTH11-LIKE INTEGRAL MEMBRANE PROTEIN (AFU_ORTHOLOGUE AFUA_5G11245)"/>
    <property type="match status" value="1"/>
</dbReference>
<evidence type="ECO:0000256" key="6">
    <source>
        <dbReference type="SAM" id="Phobius"/>
    </source>
</evidence>
<dbReference type="OrthoDB" id="444631at2759"/>
<dbReference type="EMBL" id="NIDN02000001">
    <property type="protein sequence ID" value="RLM01933.1"/>
    <property type="molecule type" value="Genomic_DNA"/>
</dbReference>
<comment type="similarity">
    <text evidence="5">Belongs to the SAT4 family.</text>
</comment>
<name>A0A397IEU7_9EURO</name>
<evidence type="ECO:0000256" key="2">
    <source>
        <dbReference type="ARBA" id="ARBA00022692"/>
    </source>
</evidence>
<organism evidence="8 9">
    <name type="scientific">Aspergillus turcosus</name>
    <dbReference type="NCBI Taxonomy" id="1245748"/>
    <lineage>
        <taxon>Eukaryota</taxon>
        <taxon>Fungi</taxon>
        <taxon>Dikarya</taxon>
        <taxon>Ascomycota</taxon>
        <taxon>Pezizomycotina</taxon>
        <taxon>Eurotiomycetes</taxon>
        <taxon>Eurotiomycetidae</taxon>
        <taxon>Eurotiales</taxon>
        <taxon>Aspergillaceae</taxon>
        <taxon>Aspergillus</taxon>
        <taxon>Aspergillus subgen. Fumigati</taxon>
    </lineage>
</organism>
<dbReference type="PANTHER" id="PTHR33048:SF47">
    <property type="entry name" value="INTEGRAL MEMBRANE PROTEIN-RELATED"/>
    <property type="match status" value="1"/>
</dbReference>
<feature type="transmembrane region" description="Helical" evidence="6">
    <location>
        <begin position="185"/>
        <end position="212"/>
    </location>
</feature>
<proteinExistence type="inferred from homology"/>
<keyword evidence="4 6" id="KW-0472">Membrane</keyword>
<keyword evidence="9" id="KW-1185">Reference proteome</keyword>
<feature type="transmembrane region" description="Helical" evidence="6">
    <location>
        <begin position="107"/>
        <end position="129"/>
    </location>
</feature>
<evidence type="ECO:0000259" key="7">
    <source>
        <dbReference type="Pfam" id="PF20684"/>
    </source>
</evidence>
<dbReference type="STRING" id="1245748.A0A397IEU7"/>
<sequence>MSTLPPGTDLCAIPAAQPPPGQTPNLVNPPSLAGATIAVTTVTLAWAALFTAARLYTNIRKLTWADGFVVIALALSATYNGLCSNTPVISGIHPPAECLPCEYPQILYAQGVILGPVIFFAKSAIFLLCRQIFTIQKTMKYAIRFGLLFTFLLYWPGVPLESYYAAPHIGETWEDLLTNKRPDHLIYWGVVQGTLSVILDIYIFILPLPLLSKLQVSRKKRWKLLIIFSTAMLGIVASVIALVFRVRLLTTTDLTYTQSALFICVNVENNVAIIVSSMPFFATFFNSHVLESSLLKTLRSRLSTSGGRSAVGTVENMDKIKPSRSNLLHDETGHYHELRDFLYTTNTQIQAGGGGRPSTQGKGISREINIEQEVREYSVV</sequence>
<gene>
    <name evidence="8" type="ORF">CFD26_108386</name>
</gene>
<dbReference type="AlphaFoldDB" id="A0A397IEU7"/>
<dbReference type="InterPro" id="IPR049326">
    <property type="entry name" value="Rhodopsin_dom_fungi"/>
</dbReference>
<comment type="subcellular location">
    <subcellularLocation>
        <location evidence="1">Membrane</location>
        <topology evidence="1">Multi-pass membrane protein</topology>
    </subcellularLocation>
</comment>
<feature type="domain" description="Rhodopsin" evidence="7">
    <location>
        <begin position="54"/>
        <end position="285"/>
    </location>
</feature>
<dbReference type="Proteomes" id="UP000215289">
    <property type="component" value="Unassembled WGS sequence"/>
</dbReference>
<evidence type="ECO:0000313" key="8">
    <source>
        <dbReference type="EMBL" id="RLM01933.1"/>
    </source>
</evidence>
<evidence type="ECO:0000256" key="5">
    <source>
        <dbReference type="ARBA" id="ARBA00038359"/>
    </source>
</evidence>
<dbReference type="Pfam" id="PF20684">
    <property type="entry name" value="Fung_rhodopsin"/>
    <property type="match status" value="1"/>
</dbReference>
<feature type="transmembrane region" description="Helical" evidence="6">
    <location>
        <begin position="64"/>
        <end position="82"/>
    </location>
</feature>
<dbReference type="InterPro" id="IPR052337">
    <property type="entry name" value="SAT4-like"/>
</dbReference>
<feature type="transmembrane region" description="Helical" evidence="6">
    <location>
        <begin position="32"/>
        <end position="52"/>
    </location>
</feature>
<comment type="caution">
    <text evidence="8">The sequence shown here is derived from an EMBL/GenBank/DDBJ whole genome shotgun (WGS) entry which is preliminary data.</text>
</comment>
<evidence type="ECO:0000256" key="3">
    <source>
        <dbReference type="ARBA" id="ARBA00022989"/>
    </source>
</evidence>
<feature type="transmembrane region" description="Helical" evidence="6">
    <location>
        <begin position="224"/>
        <end position="244"/>
    </location>
</feature>
<protein>
    <recommendedName>
        <fullName evidence="7">Rhodopsin domain-containing protein</fullName>
    </recommendedName>
</protein>
<evidence type="ECO:0000313" key="9">
    <source>
        <dbReference type="Proteomes" id="UP000215289"/>
    </source>
</evidence>
<keyword evidence="2 6" id="KW-0812">Transmembrane</keyword>